<dbReference type="InterPro" id="IPR016162">
    <property type="entry name" value="Ald_DH_N"/>
</dbReference>
<dbReference type="AlphaFoldDB" id="A0A7J6LWD2"/>
<keyword evidence="8" id="KW-1185">Reference proteome</keyword>
<evidence type="ECO:0000313" key="7">
    <source>
        <dbReference type="EMBL" id="KAF4663575.1"/>
    </source>
</evidence>
<dbReference type="Proteomes" id="UP000591131">
    <property type="component" value="Unassembled WGS sequence"/>
</dbReference>
<evidence type="ECO:0000256" key="2">
    <source>
        <dbReference type="ARBA" id="ARBA00013048"/>
    </source>
</evidence>
<protein>
    <recommendedName>
        <fullName evidence="2">methylmalonate-semialdehyde dehydrogenase (CoA acylating)</fullName>
        <ecNumber evidence="2">1.2.1.27</ecNumber>
    </recommendedName>
</protein>
<dbReference type="NCBIfam" id="TIGR01722">
    <property type="entry name" value="MMSDH"/>
    <property type="match status" value="1"/>
</dbReference>
<dbReference type="FunFam" id="3.40.605.10:FF:000003">
    <property type="entry name" value="Methylmalonate-semialdehyde dehydrogenase [acylating]"/>
    <property type="match status" value="1"/>
</dbReference>
<evidence type="ECO:0000256" key="3">
    <source>
        <dbReference type="ARBA" id="ARBA00023002"/>
    </source>
</evidence>
<dbReference type="SUPFAM" id="SSF53720">
    <property type="entry name" value="ALDH-like"/>
    <property type="match status" value="1"/>
</dbReference>
<accession>A0A7J6LWD2</accession>
<dbReference type="OrthoDB" id="310895at2759"/>
<dbReference type="PANTHER" id="PTHR43866">
    <property type="entry name" value="MALONATE-SEMIALDEHYDE DEHYDROGENASE"/>
    <property type="match status" value="1"/>
</dbReference>
<organism evidence="7 8">
    <name type="scientific">Perkinsus chesapeaki</name>
    <name type="common">Clam parasite</name>
    <name type="synonym">Perkinsus andrewsi</name>
    <dbReference type="NCBI Taxonomy" id="330153"/>
    <lineage>
        <taxon>Eukaryota</taxon>
        <taxon>Sar</taxon>
        <taxon>Alveolata</taxon>
        <taxon>Perkinsozoa</taxon>
        <taxon>Perkinsea</taxon>
        <taxon>Perkinsida</taxon>
        <taxon>Perkinsidae</taxon>
        <taxon>Perkinsus</taxon>
    </lineage>
</organism>
<name>A0A7J6LWD2_PERCH</name>
<evidence type="ECO:0000256" key="4">
    <source>
        <dbReference type="ARBA" id="ARBA00023027"/>
    </source>
</evidence>
<keyword evidence="3" id="KW-0560">Oxidoreductase</keyword>
<dbReference type="EMBL" id="JAAPAO010000312">
    <property type="protein sequence ID" value="KAF4663575.1"/>
    <property type="molecule type" value="Genomic_DNA"/>
</dbReference>
<gene>
    <name evidence="7" type="ORF">FOL47_005669</name>
</gene>
<proteinExistence type="inferred from homology"/>
<dbReference type="InterPro" id="IPR016160">
    <property type="entry name" value="Ald_DH_CS_CYS"/>
</dbReference>
<comment type="similarity">
    <text evidence="1">Belongs to the aldehyde dehydrogenase family.</text>
</comment>
<comment type="caution">
    <text evidence="7">The sequence shown here is derived from an EMBL/GenBank/DDBJ whole genome shotgun (WGS) entry which is preliminary data.</text>
</comment>
<dbReference type="PROSITE" id="PS00070">
    <property type="entry name" value="ALDEHYDE_DEHYDR_CYS"/>
    <property type="match status" value="1"/>
</dbReference>
<dbReference type="FunFam" id="3.40.309.10:FF:000002">
    <property type="entry name" value="Methylmalonate-semialdehyde dehydrogenase (Acylating)"/>
    <property type="match status" value="1"/>
</dbReference>
<dbReference type="GO" id="GO:0006210">
    <property type="term" value="P:thymine catabolic process"/>
    <property type="evidence" value="ECO:0007669"/>
    <property type="project" value="TreeGrafter"/>
</dbReference>
<dbReference type="InterPro" id="IPR016163">
    <property type="entry name" value="Ald_DH_C"/>
</dbReference>
<evidence type="ECO:0000256" key="5">
    <source>
        <dbReference type="SAM" id="MobiDB-lite"/>
    </source>
</evidence>
<sequence length="697" mass="76405">MAGQIPALAAKGRFSSPSKPPGISRTCPIEPWGKQFFVYNARPHVEMKGDPRRPDEDISRPKWIRDEIALSLLRPGENPNDYILGTHEKDITAEEAEENTEYQVETVLCITDFRRRPLCYLSPDEFKSLIDNLPGMKRAMEEYKSKISSSKVDKVDELQRLYHADRRYKKAGGKVKRHAAALGLVRAFSVIIPGGPYPPSVPMFVGGKFVDSRSGQVEIDVVDPATQDVISRTPKCSVDELESAAKTAQEAFHSWRKVPVSVRQRYMFKYADLIRKDMDNLARIVSDELGKTIEDAKGSVFRGLEVVEHSCSVQTIMMGETVQGVANGVDTYSFREPLGIVAGICPFNFPAMIPMWMFPLAVTAGNTFILKPSPRVPLTSVRLMELLMDTGIPDGVVNMVHGGKESVEWICKHPDIKAISFVGGNAAGEYIFRTGAAHGKRVQANMGAKNHCVIMPDADKEDALNMVANAAFGAAGQRCMALSVPVFVGEAREWIPELVERAKKFKPGHGLDATADFGPLVSKEALSRVEGIIGGCEAEGARLMLDGRRPKVPGYPNGNFVGPTVIAGCKPGMTSYDQEVFGPVATCAEVDTLQEAINLINANQFGNGVAIFTQNGAVARKFQTEINVGQVGINLPIPVPLPMFSFTGWNRSAWASLNFYGKAGVHFYTRIKTITSRWREPADVDVTKLSGAFPTLH</sequence>
<keyword evidence="4" id="KW-0520">NAD</keyword>
<dbReference type="InterPro" id="IPR016161">
    <property type="entry name" value="Ald_DH/histidinol_DH"/>
</dbReference>
<dbReference type="Pfam" id="PF00171">
    <property type="entry name" value="Aldedh"/>
    <property type="match status" value="1"/>
</dbReference>
<evidence type="ECO:0000259" key="6">
    <source>
        <dbReference type="Pfam" id="PF00171"/>
    </source>
</evidence>
<evidence type="ECO:0000313" key="8">
    <source>
        <dbReference type="Proteomes" id="UP000591131"/>
    </source>
</evidence>
<dbReference type="GO" id="GO:0006574">
    <property type="term" value="P:L-valine catabolic process"/>
    <property type="evidence" value="ECO:0007669"/>
    <property type="project" value="TreeGrafter"/>
</dbReference>
<dbReference type="GO" id="GO:0005739">
    <property type="term" value="C:mitochondrion"/>
    <property type="evidence" value="ECO:0007669"/>
    <property type="project" value="TreeGrafter"/>
</dbReference>
<dbReference type="InterPro" id="IPR010061">
    <property type="entry name" value="MeMal-semiAld_DH"/>
</dbReference>
<feature type="region of interest" description="Disordered" evidence="5">
    <location>
        <begin position="1"/>
        <end position="25"/>
    </location>
</feature>
<dbReference type="CDD" id="cd07085">
    <property type="entry name" value="ALDH_F6_MMSDH"/>
    <property type="match status" value="1"/>
</dbReference>
<evidence type="ECO:0000256" key="1">
    <source>
        <dbReference type="ARBA" id="ARBA00009986"/>
    </source>
</evidence>
<dbReference type="Gene3D" id="3.40.605.10">
    <property type="entry name" value="Aldehyde Dehydrogenase, Chain A, domain 1"/>
    <property type="match status" value="1"/>
</dbReference>
<dbReference type="Gene3D" id="3.40.309.10">
    <property type="entry name" value="Aldehyde Dehydrogenase, Chain A, domain 2"/>
    <property type="match status" value="1"/>
</dbReference>
<dbReference type="PANTHER" id="PTHR43866:SF3">
    <property type="entry name" value="METHYLMALONATE-SEMIALDEHYDE DEHYDROGENASE [ACYLATING], MITOCHONDRIAL"/>
    <property type="match status" value="1"/>
</dbReference>
<dbReference type="InterPro" id="IPR015590">
    <property type="entry name" value="Aldehyde_DH_dom"/>
</dbReference>
<dbReference type="GO" id="GO:0004491">
    <property type="term" value="F:methylmalonate-semialdehyde dehydrogenase (acylating, NAD) activity"/>
    <property type="evidence" value="ECO:0007669"/>
    <property type="project" value="UniProtKB-EC"/>
</dbReference>
<dbReference type="EC" id="1.2.1.27" evidence="2"/>
<reference evidence="7 8" key="1">
    <citation type="submission" date="2020-04" db="EMBL/GenBank/DDBJ databases">
        <title>Perkinsus chesapeaki whole genome sequence.</title>
        <authorList>
            <person name="Bogema D.R."/>
        </authorList>
    </citation>
    <scope>NUCLEOTIDE SEQUENCE [LARGE SCALE GENOMIC DNA]</scope>
    <source>
        <strain evidence="7">ATCC PRA-425</strain>
    </source>
</reference>
<feature type="domain" description="Aldehyde dehydrogenase" evidence="6">
    <location>
        <begin position="210"/>
        <end position="674"/>
    </location>
</feature>